<dbReference type="InterPro" id="IPR051309">
    <property type="entry name" value="ABCF_ATPase"/>
</dbReference>
<dbReference type="CDD" id="cd03221">
    <property type="entry name" value="ABCF_EF-3"/>
    <property type="match status" value="2"/>
</dbReference>
<dbReference type="InterPro" id="IPR032781">
    <property type="entry name" value="ABC_tran_Xtn"/>
</dbReference>
<dbReference type="Pfam" id="PF12848">
    <property type="entry name" value="ABC_tran_Xtn"/>
    <property type="match status" value="1"/>
</dbReference>
<reference evidence="4" key="1">
    <citation type="journal article" date="2020" name="mSystems">
        <title>Genome- and Community-Level Interaction Insights into Carbon Utilization and Element Cycling Functions of Hydrothermarchaeota in Hydrothermal Sediment.</title>
        <authorList>
            <person name="Zhou Z."/>
            <person name="Liu Y."/>
            <person name="Xu W."/>
            <person name="Pan J."/>
            <person name="Luo Z.H."/>
            <person name="Li M."/>
        </authorList>
    </citation>
    <scope>NUCLEOTIDE SEQUENCE [LARGE SCALE GENOMIC DNA]</scope>
    <source>
        <strain evidence="4">SpSt-508</strain>
    </source>
</reference>
<dbReference type="InterPro" id="IPR032524">
    <property type="entry name" value="ABC_tran_C"/>
</dbReference>
<keyword evidence="2 4" id="KW-0067">ATP-binding</keyword>
<dbReference type="PANTHER" id="PTHR42855">
    <property type="entry name" value="ABC TRANSPORTER ATP-BINDING SUBUNIT"/>
    <property type="match status" value="1"/>
</dbReference>
<dbReference type="AlphaFoldDB" id="A0A7C4LPV8"/>
<dbReference type="InterPro" id="IPR003439">
    <property type="entry name" value="ABC_transporter-like_ATP-bd"/>
</dbReference>
<sequence>MLLVSAVHLVRQFDRAPVLNRVSFELHLGERVGLVGPNGAGKTTLLRLLAGQDQPDSGEVVSPSGTTFGLLAQQPDFAPGRTLREEAAAGLDDILALQREAAALAEQIAQASDPDQQARLARRYDAVQHQLQHRGGFQIDYRIDEVLAGLGFERQQYDQPLAQLSGGQQNRVLLARLLLQSPDVLLLDEPTNHLDIAATEWLERYLVDSGRTLLLVSHDRYFLDRVCTRIFELHAGRLTDYPGNFTHYWRLREERQLAAQRASEKQQEFIARAEDYIRRNKSGQNAARAKDREHKLARLEAVETIPDIPTPPMAFAPPSRTGDWVIDAVDLSKSYHTPLFEHLSLRIQRGERWGLLGPNGCGKTTLLRMLLGEIPPDTGTVRLGTNVRIGYFDQQLGSVDPEATALEAVRPPDVARFTDGQLRDLLARFGVQGELALQRVAAMSGGERSKVALARLAALEPNLLVLDEPTNHLDLWSRAALERALRDFAGTVLFVSHDRYFLDRVATHILAYEQQRWWEFPGSYTAFTEFCRQRTAERQAAAPARPAPAPVAPKELRRRRKFPYRKVADLEAEIADKEGLLRRCEADLANPEIHRDHARWQQVMRDYEQVQASLSTLYEHWEEAVELN</sequence>
<dbReference type="PROSITE" id="PS50893">
    <property type="entry name" value="ABC_TRANSPORTER_2"/>
    <property type="match status" value="2"/>
</dbReference>
<keyword evidence="1" id="KW-0547">Nucleotide-binding</keyword>
<comment type="caution">
    <text evidence="4">The sequence shown here is derived from an EMBL/GenBank/DDBJ whole genome shotgun (WGS) entry which is preliminary data.</text>
</comment>
<protein>
    <submittedName>
        <fullName evidence="4">ABC transporter ATP-binding protein</fullName>
    </submittedName>
</protein>
<accession>A0A7C4LPV8</accession>
<dbReference type="Pfam" id="PF00005">
    <property type="entry name" value="ABC_tran"/>
    <property type="match status" value="2"/>
</dbReference>
<evidence type="ECO:0000256" key="1">
    <source>
        <dbReference type="ARBA" id="ARBA00022741"/>
    </source>
</evidence>
<dbReference type="PANTHER" id="PTHR42855:SF2">
    <property type="entry name" value="DRUG RESISTANCE ABC TRANSPORTER,ATP-BINDING PROTEIN"/>
    <property type="match status" value="1"/>
</dbReference>
<dbReference type="GO" id="GO:0003677">
    <property type="term" value="F:DNA binding"/>
    <property type="evidence" value="ECO:0007669"/>
    <property type="project" value="InterPro"/>
</dbReference>
<dbReference type="InterPro" id="IPR003593">
    <property type="entry name" value="AAA+_ATPase"/>
</dbReference>
<dbReference type="InterPro" id="IPR017871">
    <property type="entry name" value="ABC_transporter-like_CS"/>
</dbReference>
<evidence type="ECO:0000259" key="3">
    <source>
        <dbReference type="PROSITE" id="PS50893"/>
    </source>
</evidence>
<dbReference type="PROSITE" id="PS00211">
    <property type="entry name" value="ABC_TRANSPORTER_1"/>
    <property type="match status" value="2"/>
</dbReference>
<dbReference type="FunFam" id="3.40.50.300:FF:000011">
    <property type="entry name" value="Putative ABC transporter ATP-binding component"/>
    <property type="match status" value="1"/>
</dbReference>
<proteinExistence type="predicted"/>
<gene>
    <name evidence="4" type="ORF">ENS64_06970</name>
</gene>
<dbReference type="Gene3D" id="3.40.50.300">
    <property type="entry name" value="P-loop containing nucleotide triphosphate hydrolases"/>
    <property type="match status" value="2"/>
</dbReference>
<evidence type="ECO:0000313" key="4">
    <source>
        <dbReference type="EMBL" id="HGT38991.1"/>
    </source>
</evidence>
<dbReference type="InterPro" id="IPR027417">
    <property type="entry name" value="P-loop_NTPase"/>
</dbReference>
<dbReference type="EMBL" id="DSVQ01000012">
    <property type="protein sequence ID" value="HGT38991.1"/>
    <property type="molecule type" value="Genomic_DNA"/>
</dbReference>
<dbReference type="GO" id="GO:0005524">
    <property type="term" value="F:ATP binding"/>
    <property type="evidence" value="ECO:0007669"/>
    <property type="project" value="UniProtKB-KW"/>
</dbReference>
<feature type="domain" description="ABC transporter" evidence="3">
    <location>
        <begin position="326"/>
        <end position="539"/>
    </location>
</feature>
<organism evidence="4">
    <name type="scientific">Schlesneria paludicola</name>
    <dbReference type="NCBI Taxonomy" id="360056"/>
    <lineage>
        <taxon>Bacteria</taxon>
        <taxon>Pseudomonadati</taxon>
        <taxon>Planctomycetota</taxon>
        <taxon>Planctomycetia</taxon>
        <taxon>Planctomycetales</taxon>
        <taxon>Planctomycetaceae</taxon>
        <taxon>Schlesneria</taxon>
    </lineage>
</organism>
<dbReference type="Pfam" id="PF16326">
    <property type="entry name" value="ABC_tran_CTD"/>
    <property type="match status" value="1"/>
</dbReference>
<feature type="domain" description="ABC transporter" evidence="3">
    <location>
        <begin position="4"/>
        <end position="260"/>
    </location>
</feature>
<dbReference type="Gene3D" id="1.10.287.380">
    <property type="entry name" value="Valyl-tRNA synthetase, C-terminal domain"/>
    <property type="match status" value="1"/>
</dbReference>
<dbReference type="GO" id="GO:0016887">
    <property type="term" value="F:ATP hydrolysis activity"/>
    <property type="evidence" value="ECO:0007669"/>
    <property type="project" value="InterPro"/>
</dbReference>
<dbReference type="InterPro" id="IPR037118">
    <property type="entry name" value="Val-tRNA_synth_C_sf"/>
</dbReference>
<dbReference type="SUPFAM" id="SSF52540">
    <property type="entry name" value="P-loop containing nucleoside triphosphate hydrolases"/>
    <property type="match status" value="2"/>
</dbReference>
<evidence type="ECO:0000256" key="2">
    <source>
        <dbReference type="ARBA" id="ARBA00022840"/>
    </source>
</evidence>
<dbReference type="SMART" id="SM00382">
    <property type="entry name" value="AAA"/>
    <property type="match status" value="2"/>
</dbReference>
<name>A0A7C4LPV8_9PLAN</name>